<dbReference type="EMBL" id="AHKC01013418">
    <property type="protein sequence ID" value="EKF29359.1"/>
    <property type="molecule type" value="Genomic_DNA"/>
</dbReference>
<sequence>MADEGFFYGLSSDLAGSAACRCLTGCLHSAPFEALSSFVHCDATIIMAATSLTCFECDNTNGGKKNDGDDDDLHREAGYLRVLAHETLEGLNAVPTIPGPAELLAFALPPAVISAPCVEAGPFAVEFTQQPSSGCAANPALALSHVFQRRLADDLLCVVEAAALGFLLVPEKKHFALRWVFICVAVAARDDAQRVCLLFGEHEGDFGVCRHLRECPRRRSEAEIKGGLSAASSKAAAGALRVHSVNGWMPRSWGDEFSSPPLVARGIENPPRHCRLHFTAGDRLL</sequence>
<evidence type="ECO:0000313" key="1">
    <source>
        <dbReference type="EMBL" id="EKF29359.1"/>
    </source>
</evidence>
<evidence type="ECO:0000313" key="2">
    <source>
        <dbReference type="Proteomes" id="UP000007350"/>
    </source>
</evidence>
<reference evidence="1 2" key="1">
    <citation type="journal article" date="2012" name="BMC Genomics">
        <title>Comparative genomic analysis of human infective Trypanosoma cruzi lineages with the bat-restricted subspecies T. cruzi marinkellei.</title>
        <authorList>
            <person name="Franzen O."/>
            <person name="Talavera-Lopez C."/>
            <person name="Ochaya S."/>
            <person name="Butler C.E."/>
            <person name="Messenger L.A."/>
            <person name="Lewis M.D."/>
            <person name="Llewellyn M.S."/>
            <person name="Marinkelle C.J."/>
            <person name="Tyler K.M."/>
            <person name="Miles M.A."/>
            <person name="Andersson B."/>
        </authorList>
    </citation>
    <scope>NUCLEOTIDE SEQUENCE [LARGE SCALE GENOMIC DNA]</scope>
    <source>
        <strain evidence="1 2">B7</strain>
    </source>
</reference>
<accession>K2MUF0</accession>
<keyword evidence="2" id="KW-1185">Reference proteome</keyword>
<gene>
    <name evidence="1" type="ORF">MOQ_006862</name>
</gene>
<comment type="caution">
    <text evidence="1">The sequence shown here is derived from an EMBL/GenBank/DDBJ whole genome shotgun (WGS) entry which is preliminary data.</text>
</comment>
<protein>
    <submittedName>
        <fullName evidence="1">Uncharacterized protein</fullName>
    </submittedName>
</protein>
<dbReference type="AlphaFoldDB" id="K2MUF0"/>
<dbReference type="OrthoDB" id="10438538at2759"/>
<dbReference type="Proteomes" id="UP000007350">
    <property type="component" value="Unassembled WGS sequence"/>
</dbReference>
<organism evidence="1 2">
    <name type="scientific">Trypanosoma cruzi marinkellei</name>
    <dbReference type="NCBI Taxonomy" id="85056"/>
    <lineage>
        <taxon>Eukaryota</taxon>
        <taxon>Discoba</taxon>
        <taxon>Euglenozoa</taxon>
        <taxon>Kinetoplastea</taxon>
        <taxon>Metakinetoplastina</taxon>
        <taxon>Trypanosomatida</taxon>
        <taxon>Trypanosomatidae</taxon>
        <taxon>Trypanosoma</taxon>
        <taxon>Schizotrypanum</taxon>
    </lineage>
</organism>
<proteinExistence type="predicted"/>
<name>K2MUF0_TRYCR</name>